<protein>
    <submittedName>
        <fullName evidence="1">Uncharacterized protein</fullName>
    </submittedName>
</protein>
<sequence>MFAVSLVFITIEGRGTPKIEIFEIREADSGLELRNLNGNSRNHQSSDSLLKLLRVPKTENQASKLARQLLNKLKTSLKTEEDAKTNRYYNYNYNDDAHIYILNSDMFDDESSYEEVFIDKTRHERSSDRNELRDFLFQLLQPQKRQKKLRRDVKSPIALSGSSSPRGYKGIEGNKHLFRPGVTLPASVTFPSGISQSTRFFGNKLIIPVLPKPTFKNLEEWRELQKAHYAKRKKVANPAPIIIYVDTPQKATKDKKANTKAVPIQYGDDSFATMMVFP</sequence>
<evidence type="ECO:0000313" key="1">
    <source>
        <dbReference type="EMBL" id="CAD0199560.1"/>
    </source>
</evidence>
<name>A0A9N8KUM0_CHRIL</name>
<dbReference type="AlphaFoldDB" id="A0A9N8KUM0"/>
<dbReference type="OrthoDB" id="7338160at2759"/>
<proteinExistence type="predicted"/>
<reference evidence="1" key="1">
    <citation type="submission" date="2021-12" db="EMBL/GenBank/DDBJ databases">
        <authorList>
            <person name="King R."/>
        </authorList>
    </citation>
    <scope>NUCLEOTIDE SEQUENCE</scope>
</reference>
<keyword evidence="2" id="KW-1185">Reference proteome</keyword>
<dbReference type="Proteomes" id="UP001154114">
    <property type="component" value="Chromosome 10"/>
</dbReference>
<gene>
    <name evidence="1" type="ORF">CINC_LOCUS1254</name>
</gene>
<evidence type="ECO:0000313" key="2">
    <source>
        <dbReference type="Proteomes" id="UP001154114"/>
    </source>
</evidence>
<dbReference type="EMBL" id="LR824013">
    <property type="protein sequence ID" value="CAD0199560.1"/>
    <property type="molecule type" value="Genomic_DNA"/>
</dbReference>
<accession>A0A9N8KUM0</accession>
<organism evidence="1 2">
    <name type="scientific">Chrysodeixis includens</name>
    <name type="common">Soybean looper</name>
    <name type="synonym">Pseudoplusia includens</name>
    <dbReference type="NCBI Taxonomy" id="689277"/>
    <lineage>
        <taxon>Eukaryota</taxon>
        <taxon>Metazoa</taxon>
        <taxon>Ecdysozoa</taxon>
        <taxon>Arthropoda</taxon>
        <taxon>Hexapoda</taxon>
        <taxon>Insecta</taxon>
        <taxon>Pterygota</taxon>
        <taxon>Neoptera</taxon>
        <taxon>Endopterygota</taxon>
        <taxon>Lepidoptera</taxon>
        <taxon>Glossata</taxon>
        <taxon>Ditrysia</taxon>
        <taxon>Noctuoidea</taxon>
        <taxon>Noctuidae</taxon>
        <taxon>Plusiinae</taxon>
        <taxon>Chrysodeixis</taxon>
    </lineage>
</organism>